<dbReference type="SUPFAM" id="SSF53807">
    <property type="entry name" value="Helical backbone' metal receptor"/>
    <property type="match status" value="1"/>
</dbReference>
<keyword evidence="4" id="KW-0410">Iron transport</keyword>
<name>A0A1M7YY84_9VIBR</name>
<dbReference type="PROSITE" id="PS50983">
    <property type="entry name" value="FE_B12_PBP"/>
    <property type="match status" value="1"/>
</dbReference>
<dbReference type="Gene3D" id="3.40.50.1980">
    <property type="entry name" value="Nitrogenase molybdenum iron protein domain"/>
    <property type="match status" value="2"/>
</dbReference>
<comment type="subcellular location">
    <subcellularLocation>
        <location evidence="1">Cell envelope</location>
    </subcellularLocation>
</comment>
<dbReference type="GO" id="GO:0030288">
    <property type="term" value="C:outer membrane-bounded periplasmic space"/>
    <property type="evidence" value="ECO:0007669"/>
    <property type="project" value="TreeGrafter"/>
</dbReference>
<dbReference type="Proteomes" id="UP000184600">
    <property type="component" value="Unassembled WGS sequence"/>
</dbReference>
<evidence type="ECO:0000256" key="3">
    <source>
        <dbReference type="ARBA" id="ARBA00022448"/>
    </source>
</evidence>
<dbReference type="RefSeq" id="WP_073584610.1">
    <property type="nucleotide sequence ID" value="NZ_AP024897.1"/>
</dbReference>
<sequence length="312" mass="33287">MLSLRSTITTGMIALCFSFPSLALADVTLKTKFGPVNVPDHPQQIVTLYEGALDTLTAIDVKVAGSITTRGGDGVADYIAARAGNVAIVATGRETNIEAVLARRPDVIMAPYYLPEAQYKILSKIAPTIVPDFDRTQPDLWEKEARFYASAVGKTTQIEQVLSQIHQQEIQLRTVIEAAIPADQRDTVIARWMPQGPIIMADYLFAGSLLKAVGLNPTDAGLLKNGRPHSSPLSLENLSAIDADHLFLVTLNKDGKDALEAAKSSAAFSRLNVVKNNQVTLADGQVWSSATGPVAAQVILGDIKAAVAGEAD</sequence>
<keyword evidence="4" id="KW-0408">Iron</keyword>
<evidence type="ECO:0000256" key="1">
    <source>
        <dbReference type="ARBA" id="ARBA00004196"/>
    </source>
</evidence>
<dbReference type="InterPro" id="IPR051313">
    <property type="entry name" value="Bact_iron-sidero_bind"/>
</dbReference>
<keyword evidence="8" id="KW-0449">Lipoprotein</keyword>
<gene>
    <name evidence="8" type="primary">yfiY_1</name>
    <name evidence="8" type="ORF">VQ7734_03325</name>
</gene>
<keyword evidence="5 6" id="KW-0732">Signal</keyword>
<organism evidence="8 9">
    <name type="scientific">Vibrio quintilis</name>
    <dbReference type="NCBI Taxonomy" id="1117707"/>
    <lineage>
        <taxon>Bacteria</taxon>
        <taxon>Pseudomonadati</taxon>
        <taxon>Pseudomonadota</taxon>
        <taxon>Gammaproteobacteria</taxon>
        <taxon>Vibrionales</taxon>
        <taxon>Vibrionaceae</taxon>
        <taxon>Vibrio</taxon>
    </lineage>
</organism>
<feature type="signal peptide" evidence="6">
    <location>
        <begin position="1"/>
        <end position="25"/>
    </location>
</feature>
<evidence type="ECO:0000256" key="6">
    <source>
        <dbReference type="SAM" id="SignalP"/>
    </source>
</evidence>
<dbReference type="Pfam" id="PF01497">
    <property type="entry name" value="Peripla_BP_2"/>
    <property type="match status" value="1"/>
</dbReference>
<dbReference type="GO" id="GO:1901678">
    <property type="term" value="P:iron coordination entity transport"/>
    <property type="evidence" value="ECO:0007669"/>
    <property type="project" value="UniProtKB-ARBA"/>
</dbReference>
<dbReference type="InterPro" id="IPR002491">
    <property type="entry name" value="ABC_transptr_periplasmic_BD"/>
</dbReference>
<accession>A0A1M7YY84</accession>
<dbReference type="OrthoDB" id="63946at2"/>
<proteinExistence type="inferred from homology"/>
<evidence type="ECO:0000256" key="2">
    <source>
        <dbReference type="ARBA" id="ARBA00008814"/>
    </source>
</evidence>
<reference evidence="9" key="1">
    <citation type="submission" date="2016-12" db="EMBL/GenBank/DDBJ databases">
        <authorList>
            <person name="Rodrigo-Torres L."/>
            <person name="Arahal R.D."/>
            <person name="Lucena T."/>
        </authorList>
    </citation>
    <scope>NUCLEOTIDE SEQUENCE [LARGE SCALE GENOMIC DNA]</scope>
</reference>
<keyword evidence="9" id="KW-1185">Reference proteome</keyword>
<comment type="similarity">
    <text evidence="2">Belongs to the bacterial solute-binding protein 8 family.</text>
</comment>
<feature type="domain" description="Fe/B12 periplasmic-binding" evidence="7">
    <location>
        <begin position="44"/>
        <end position="311"/>
    </location>
</feature>
<protein>
    <submittedName>
        <fullName evidence="8">Putative siderophore-binding lipoprotein YfiY</fullName>
    </submittedName>
</protein>
<dbReference type="PANTHER" id="PTHR30532">
    <property type="entry name" value="IRON III DICITRATE-BINDING PERIPLASMIC PROTEIN"/>
    <property type="match status" value="1"/>
</dbReference>
<dbReference type="PANTHER" id="PTHR30532:SF25">
    <property type="entry name" value="IRON(III) DICITRATE-BINDING PERIPLASMIC PROTEIN"/>
    <property type="match status" value="1"/>
</dbReference>
<dbReference type="STRING" id="1117707.VQ7734_03325"/>
<feature type="chain" id="PRO_5013246684" evidence="6">
    <location>
        <begin position="26"/>
        <end position="312"/>
    </location>
</feature>
<evidence type="ECO:0000313" key="8">
    <source>
        <dbReference type="EMBL" id="SHO57555.1"/>
    </source>
</evidence>
<evidence type="ECO:0000256" key="5">
    <source>
        <dbReference type="ARBA" id="ARBA00022729"/>
    </source>
</evidence>
<evidence type="ECO:0000256" key="4">
    <source>
        <dbReference type="ARBA" id="ARBA00022496"/>
    </source>
</evidence>
<dbReference type="AlphaFoldDB" id="A0A1M7YY84"/>
<keyword evidence="4" id="KW-0406">Ion transport</keyword>
<evidence type="ECO:0000259" key="7">
    <source>
        <dbReference type="PROSITE" id="PS50983"/>
    </source>
</evidence>
<evidence type="ECO:0000313" key="9">
    <source>
        <dbReference type="Proteomes" id="UP000184600"/>
    </source>
</evidence>
<keyword evidence="3" id="KW-0813">Transport</keyword>
<dbReference type="EMBL" id="FRFG01000042">
    <property type="protein sequence ID" value="SHO57555.1"/>
    <property type="molecule type" value="Genomic_DNA"/>
</dbReference>